<dbReference type="Proteomes" id="UP000663852">
    <property type="component" value="Unassembled WGS sequence"/>
</dbReference>
<dbReference type="PANTHER" id="PTHR45011:SF1">
    <property type="entry name" value="DAP3-BINDING CELL DEATH ENHANCER 1"/>
    <property type="match status" value="1"/>
</dbReference>
<dbReference type="EMBL" id="CAJNOR010001563">
    <property type="protein sequence ID" value="CAF1164671.1"/>
    <property type="molecule type" value="Genomic_DNA"/>
</dbReference>
<gene>
    <name evidence="1" type="ORF">EDS130_LOCUS7873</name>
    <name evidence="2" type="ORF">XAT740_LOCUS21681</name>
</gene>
<dbReference type="InterPro" id="IPR006597">
    <property type="entry name" value="Sel1-like"/>
</dbReference>
<evidence type="ECO:0000313" key="2">
    <source>
        <dbReference type="EMBL" id="CAF1164671.1"/>
    </source>
</evidence>
<keyword evidence="3" id="KW-1185">Reference proteome</keyword>
<dbReference type="PANTHER" id="PTHR45011">
    <property type="entry name" value="DAP3-BINDING CELL DEATH ENHANCER 1"/>
    <property type="match status" value="1"/>
</dbReference>
<dbReference type="SMART" id="SM00671">
    <property type="entry name" value="SEL1"/>
    <property type="match status" value="1"/>
</dbReference>
<dbReference type="Pfam" id="PF08238">
    <property type="entry name" value="Sel1"/>
    <property type="match status" value="1"/>
</dbReference>
<protein>
    <submittedName>
        <fullName evidence="2">Uncharacterized protein</fullName>
    </submittedName>
</protein>
<dbReference type="OrthoDB" id="2384430at2759"/>
<dbReference type="InterPro" id="IPR052748">
    <property type="entry name" value="ISR_Activator"/>
</dbReference>
<comment type="caution">
    <text evidence="2">The sequence shown here is derived from an EMBL/GenBank/DDBJ whole genome shotgun (WGS) entry which is preliminary data.</text>
</comment>
<dbReference type="Proteomes" id="UP000663828">
    <property type="component" value="Unassembled WGS sequence"/>
</dbReference>
<evidence type="ECO:0000313" key="3">
    <source>
        <dbReference type="Proteomes" id="UP000663828"/>
    </source>
</evidence>
<dbReference type="SUPFAM" id="SSF81901">
    <property type="entry name" value="HCP-like"/>
    <property type="match status" value="1"/>
</dbReference>
<reference evidence="2" key="1">
    <citation type="submission" date="2021-02" db="EMBL/GenBank/DDBJ databases">
        <authorList>
            <person name="Nowell W R."/>
        </authorList>
    </citation>
    <scope>NUCLEOTIDE SEQUENCE</scope>
</reference>
<dbReference type="EMBL" id="CAJNOJ010000024">
    <property type="protein sequence ID" value="CAF0862287.1"/>
    <property type="molecule type" value="Genomic_DNA"/>
</dbReference>
<name>A0A814TND7_ADIRI</name>
<dbReference type="Gene3D" id="1.25.40.10">
    <property type="entry name" value="Tetratricopeptide repeat domain"/>
    <property type="match status" value="1"/>
</dbReference>
<evidence type="ECO:0000313" key="1">
    <source>
        <dbReference type="EMBL" id="CAF0862287.1"/>
    </source>
</evidence>
<proteinExistence type="predicted"/>
<dbReference type="AlphaFoldDB" id="A0A814TND7"/>
<sequence length="286" mass="31690">MWRLANCLYRAFRNVTSHRCPQDIIAPIATICKKDDESKQKEQLIPAIEHKSDINQIIKTNKFSAQHFQRLIEYAYKVAIRELVGKPCVFKAITLPKIERVVLQNQPLPSPPPASAPAPKEDPVASLLQADEGYMTAVKALAELNEETMANIQNEMALDAIESGNVQLGIEALQASAKSGKNAAALYNLGICHERGIGVAADRAKACDYYRQAAMLGHANAQYNLTLLSNQIDDDDSEDETVEQTTITTKSSGIFRFSFSKDSKEDSFQSWNDYSLNFTKTLACLS</sequence>
<dbReference type="InterPro" id="IPR011990">
    <property type="entry name" value="TPR-like_helical_dom_sf"/>
</dbReference>
<accession>A0A814TND7</accession>
<organism evidence="2 3">
    <name type="scientific">Adineta ricciae</name>
    <name type="common">Rotifer</name>
    <dbReference type="NCBI Taxonomy" id="249248"/>
    <lineage>
        <taxon>Eukaryota</taxon>
        <taxon>Metazoa</taxon>
        <taxon>Spiralia</taxon>
        <taxon>Gnathifera</taxon>
        <taxon>Rotifera</taxon>
        <taxon>Eurotatoria</taxon>
        <taxon>Bdelloidea</taxon>
        <taxon>Adinetida</taxon>
        <taxon>Adinetidae</taxon>
        <taxon>Adineta</taxon>
    </lineage>
</organism>